<dbReference type="AlphaFoldDB" id="A0A498IVN2"/>
<comment type="caution">
    <text evidence="2">The sequence shown here is derived from an EMBL/GenBank/DDBJ whole genome shotgun (WGS) entry which is preliminary data.</text>
</comment>
<keyword evidence="3" id="KW-1185">Reference proteome</keyword>
<feature type="region of interest" description="Disordered" evidence="1">
    <location>
        <begin position="88"/>
        <end position="129"/>
    </location>
</feature>
<accession>A0A498IVN2</accession>
<evidence type="ECO:0000313" key="3">
    <source>
        <dbReference type="Proteomes" id="UP000290289"/>
    </source>
</evidence>
<feature type="compositionally biased region" description="Acidic residues" evidence="1">
    <location>
        <begin position="88"/>
        <end position="105"/>
    </location>
</feature>
<feature type="compositionally biased region" description="Polar residues" evidence="1">
    <location>
        <begin position="113"/>
        <end position="129"/>
    </location>
</feature>
<proteinExistence type="predicted"/>
<dbReference type="Proteomes" id="UP000290289">
    <property type="component" value="Chromosome 10"/>
</dbReference>
<protein>
    <submittedName>
        <fullName evidence="2">Uncharacterized protein</fullName>
    </submittedName>
</protein>
<reference evidence="2 3" key="1">
    <citation type="submission" date="2018-10" db="EMBL/GenBank/DDBJ databases">
        <title>A high-quality apple genome assembly.</title>
        <authorList>
            <person name="Hu J."/>
        </authorList>
    </citation>
    <scope>NUCLEOTIDE SEQUENCE [LARGE SCALE GENOMIC DNA]</scope>
    <source>
        <strain evidence="3">cv. HFTH1</strain>
        <tissue evidence="2">Young leaf</tissue>
    </source>
</reference>
<sequence length="129" mass="14161">MLEPAIRPPKLTSKCSVIPLSPTVVPQPQFVPSSPSYFTTTSSAHSQDVATNMAAAYAAKGKGIASPEKLNLSSHPIPMAKHIRFTYSDDEKDEVEEDLEEDIEEYPIKKIETISSPHRSNASSQSKEF</sequence>
<evidence type="ECO:0000256" key="1">
    <source>
        <dbReference type="SAM" id="MobiDB-lite"/>
    </source>
</evidence>
<dbReference type="EMBL" id="RDQH01000336">
    <property type="protein sequence ID" value="RXH87419.1"/>
    <property type="molecule type" value="Genomic_DNA"/>
</dbReference>
<organism evidence="2 3">
    <name type="scientific">Malus domestica</name>
    <name type="common">Apple</name>
    <name type="synonym">Pyrus malus</name>
    <dbReference type="NCBI Taxonomy" id="3750"/>
    <lineage>
        <taxon>Eukaryota</taxon>
        <taxon>Viridiplantae</taxon>
        <taxon>Streptophyta</taxon>
        <taxon>Embryophyta</taxon>
        <taxon>Tracheophyta</taxon>
        <taxon>Spermatophyta</taxon>
        <taxon>Magnoliopsida</taxon>
        <taxon>eudicotyledons</taxon>
        <taxon>Gunneridae</taxon>
        <taxon>Pentapetalae</taxon>
        <taxon>rosids</taxon>
        <taxon>fabids</taxon>
        <taxon>Rosales</taxon>
        <taxon>Rosaceae</taxon>
        <taxon>Amygdaloideae</taxon>
        <taxon>Maleae</taxon>
        <taxon>Malus</taxon>
    </lineage>
</organism>
<evidence type="ECO:0000313" key="2">
    <source>
        <dbReference type="EMBL" id="RXH87419.1"/>
    </source>
</evidence>
<name>A0A498IVN2_MALDO</name>
<gene>
    <name evidence="2" type="ORF">DVH24_034319</name>
</gene>